<evidence type="ECO:0000313" key="2">
    <source>
        <dbReference type="Proteomes" id="UP000325440"/>
    </source>
</evidence>
<gene>
    <name evidence="1" type="ORF">CINCED_3A001825</name>
</gene>
<dbReference type="Proteomes" id="UP000325440">
    <property type="component" value="Unassembled WGS sequence"/>
</dbReference>
<dbReference type="EMBL" id="CABPRJ010001921">
    <property type="protein sequence ID" value="VVC41577.1"/>
    <property type="molecule type" value="Genomic_DNA"/>
</dbReference>
<organism evidence="1 2">
    <name type="scientific">Cinara cedri</name>
    <dbReference type="NCBI Taxonomy" id="506608"/>
    <lineage>
        <taxon>Eukaryota</taxon>
        <taxon>Metazoa</taxon>
        <taxon>Ecdysozoa</taxon>
        <taxon>Arthropoda</taxon>
        <taxon>Hexapoda</taxon>
        <taxon>Insecta</taxon>
        <taxon>Pterygota</taxon>
        <taxon>Neoptera</taxon>
        <taxon>Paraneoptera</taxon>
        <taxon>Hemiptera</taxon>
        <taxon>Sternorrhyncha</taxon>
        <taxon>Aphidomorpha</taxon>
        <taxon>Aphidoidea</taxon>
        <taxon>Aphididae</taxon>
        <taxon>Lachninae</taxon>
        <taxon>Cinara</taxon>
    </lineage>
</organism>
<sequence length="244" mass="28131">MQRTENFLNKEPQKFWDFVRKNQSNFCIPKFIKLNGISCNDEQDTANMFSSYFNSIYFIQKAINTDLSNLDILSYNLPNSSSFSVDVVFISLSKLNGVTSIGPDGISGLYLYNLRYTLAFPLWLLFRRSLLDGIFPDLWKISYITPVLKLGDASLVENYRSISILSHVSKLFKSLNLDCILPSVYPILMYEYIFNVFGAHSQVDVIYTDFAKAFDHVNYHTLLKVLARTEIGELLIMVWLTPFM</sequence>
<reference evidence="1 2" key="1">
    <citation type="submission" date="2019-08" db="EMBL/GenBank/DDBJ databases">
        <authorList>
            <person name="Alioto T."/>
            <person name="Alioto T."/>
            <person name="Gomez Garrido J."/>
        </authorList>
    </citation>
    <scope>NUCLEOTIDE SEQUENCE [LARGE SCALE GENOMIC DNA]</scope>
</reference>
<name>A0A5E4NEJ0_9HEMI</name>
<dbReference type="PANTHER" id="PTHR47510:SF3">
    <property type="entry name" value="ENDO_EXONUCLEASE_PHOSPHATASE DOMAIN-CONTAINING PROTEIN"/>
    <property type="match status" value="1"/>
</dbReference>
<proteinExistence type="predicted"/>
<dbReference type="OrthoDB" id="6629632at2759"/>
<keyword evidence="2" id="KW-1185">Reference proteome</keyword>
<dbReference type="AlphaFoldDB" id="A0A5E4NEJ0"/>
<dbReference type="PANTHER" id="PTHR47510">
    <property type="entry name" value="REVERSE TRANSCRIPTASE DOMAIN-CONTAINING PROTEIN"/>
    <property type="match status" value="1"/>
</dbReference>
<evidence type="ECO:0000313" key="1">
    <source>
        <dbReference type="EMBL" id="VVC41577.1"/>
    </source>
</evidence>
<protein>
    <recommendedName>
        <fullName evidence="3">Reverse transcriptase domain</fullName>
    </recommendedName>
</protein>
<accession>A0A5E4NEJ0</accession>
<evidence type="ECO:0008006" key="3">
    <source>
        <dbReference type="Google" id="ProtNLM"/>
    </source>
</evidence>